<organism evidence="1 2">
    <name type="scientific">Streptococcus pseudopneumoniae</name>
    <dbReference type="NCBI Taxonomy" id="257758"/>
    <lineage>
        <taxon>Bacteria</taxon>
        <taxon>Bacillati</taxon>
        <taxon>Bacillota</taxon>
        <taxon>Bacilli</taxon>
        <taxon>Lactobacillales</taxon>
        <taxon>Streptococcaceae</taxon>
        <taxon>Streptococcus</taxon>
    </lineage>
</organism>
<dbReference type="EMBL" id="PTTJ01000131">
    <property type="protein sequence ID" value="RJP08626.1"/>
    <property type="molecule type" value="Genomic_DNA"/>
</dbReference>
<proteinExistence type="predicted"/>
<evidence type="ECO:0000313" key="1">
    <source>
        <dbReference type="EMBL" id="RJP08626.1"/>
    </source>
</evidence>
<sequence length="26" mass="2619">SVAIAGTLLLLAYAGTQTRAGSLKKD</sequence>
<gene>
    <name evidence="1" type="ORF">C5O69_10490</name>
</gene>
<evidence type="ECO:0000313" key="2">
    <source>
        <dbReference type="Proteomes" id="UP000265600"/>
    </source>
</evidence>
<dbReference type="Proteomes" id="UP000265600">
    <property type="component" value="Unassembled WGS sequence"/>
</dbReference>
<reference evidence="2" key="1">
    <citation type="submission" date="2018-02" db="EMBL/GenBank/DDBJ databases">
        <authorList>
            <person name="Handem S."/>
        </authorList>
    </citation>
    <scope>NUCLEOTIDE SEQUENCE [LARGE SCALE GENOMIC DNA]</scope>
    <source>
        <strain evidence="2">Spain3473</strain>
    </source>
</reference>
<name>A0A3A4MRX6_9STRE</name>
<accession>A0A3A4MRX6</accession>
<feature type="non-terminal residue" evidence="1">
    <location>
        <position position="1"/>
    </location>
</feature>
<comment type="caution">
    <text evidence="1">The sequence shown here is derived from an EMBL/GenBank/DDBJ whole genome shotgun (WGS) entry which is preliminary data.</text>
</comment>
<protein>
    <submittedName>
        <fullName evidence="1">ECF-type riboflavin transporter substrate-binding protein</fullName>
    </submittedName>
</protein>
<dbReference type="AlphaFoldDB" id="A0A3A4MRX6"/>